<evidence type="ECO:0000313" key="5">
    <source>
        <dbReference type="EMBL" id="PMC20323.1"/>
    </source>
</evidence>
<evidence type="ECO:0000313" key="7">
    <source>
        <dbReference type="Proteomes" id="UP001072952"/>
    </source>
</evidence>
<sequence>MQNKANLKYETLEAFINTINDLGIELIIDQALRNVRKQELENLIDEALKNKNEEEFKRYTKEYNELEACLVG</sequence>
<dbReference type="Gene3D" id="4.10.810.10">
    <property type="entry name" value="Virus Scaffolding Protein, Chain A"/>
    <property type="match status" value="1"/>
</dbReference>
<dbReference type="RefSeq" id="WP_002471866.1">
    <property type="nucleotide sequence ID" value="NZ_CP022096.2"/>
</dbReference>
<reference evidence="3" key="2">
    <citation type="journal article" date="2022" name="Int. J. Mol. Sci.">
        <title>Phenotypic and Genotypic Virulence Characterisation of Staphylococcus pettenkoferi Strains Isolated from Human Bloodstream and Diabetic Foot Infections.</title>
        <authorList>
            <person name="Magnan C."/>
            <person name="Ahmad-Mansour N."/>
            <person name="Pouget C."/>
            <person name="Morsli M."/>
            <person name="Huc-Brandt S."/>
            <person name="Pantel A."/>
            <person name="Dunyach-Remy C."/>
            <person name="Sotto A."/>
            <person name="Molle V."/>
            <person name="Lavigne J.-P."/>
        </authorList>
    </citation>
    <scope>NUCLEOTIDE SEQUENCE</scope>
    <source>
        <strain evidence="3">NSP012P</strain>
    </source>
</reference>
<dbReference type="Proteomes" id="UP000235748">
    <property type="component" value="Unassembled WGS sequence"/>
</dbReference>
<evidence type="ECO:0000313" key="6">
    <source>
        <dbReference type="Proteomes" id="UP000235748"/>
    </source>
</evidence>
<feature type="domain" description="IDEAL" evidence="2">
    <location>
        <begin position="27"/>
        <end position="63"/>
    </location>
</feature>
<accession>A0A1Z3U3V8</accession>
<dbReference type="KEGG" id="spet:CEP67_11945"/>
<reference evidence="3" key="4">
    <citation type="submission" date="2022-08" db="EMBL/GenBank/DDBJ databases">
        <authorList>
            <person name="Magnan C."/>
        </authorList>
    </citation>
    <scope>NUCLEOTIDE SEQUENCE</scope>
    <source>
        <strain evidence="3">NSP012P</strain>
    </source>
</reference>
<evidence type="ECO:0000259" key="2">
    <source>
        <dbReference type="SMART" id="SM00914"/>
    </source>
</evidence>
<dbReference type="EMBL" id="JANSLD010000062">
    <property type="protein sequence ID" value="MCY1584365.1"/>
    <property type="molecule type" value="Genomic_DNA"/>
</dbReference>
<keyword evidence="7" id="KW-1185">Reference proteome</keyword>
<dbReference type="Pfam" id="PF08858">
    <property type="entry name" value="IDEAL"/>
    <property type="match status" value="1"/>
</dbReference>
<name>A0A1Z3U3V8_9STAP</name>
<comment type="caution">
    <text evidence="5">The sequence shown here is derived from an EMBL/GenBank/DDBJ whole genome shotgun (WGS) entry which is preliminary data.</text>
</comment>
<dbReference type="Proteomes" id="UP001072952">
    <property type="component" value="Unassembled WGS sequence"/>
</dbReference>
<proteinExistence type="predicted"/>
<evidence type="ECO:0000313" key="3">
    <source>
        <dbReference type="EMBL" id="MCY1584365.1"/>
    </source>
</evidence>
<organism evidence="5 6">
    <name type="scientific">Staphylococcus pettenkoferi</name>
    <dbReference type="NCBI Taxonomy" id="170573"/>
    <lineage>
        <taxon>Bacteria</taxon>
        <taxon>Bacillati</taxon>
        <taxon>Bacillota</taxon>
        <taxon>Bacilli</taxon>
        <taxon>Bacillales</taxon>
        <taxon>Staphylococcaceae</taxon>
        <taxon>Staphylococcus</taxon>
    </lineage>
</organism>
<dbReference type="Proteomes" id="UP001081438">
    <property type="component" value="Unassembled WGS sequence"/>
</dbReference>
<reference evidence="4" key="3">
    <citation type="journal article" date="2022" name="Int. J. Mol. Sci.">
        <title>Phenotypic and genotypic virulence characterisation of Staphylococcus pettenkoferi strains isolated from human bloodstream and diabetic foot infections.</title>
        <authorList>
            <person name="Magnan C."/>
        </authorList>
    </citation>
    <scope>NUCLEOTIDE SEQUENCE</scope>
    <source>
        <strain evidence="4">NSP020P</strain>
    </source>
</reference>
<evidence type="ECO:0000256" key="1">
    <source>
        <dbReference type="SAM" id="Coils"/>
    </source>
</evidence>
<dbReference type="AlphaFoldDB" id="A0A1Z3U3V8"/>
<dbReference type="InterPro" id="IPR027393">
    <property type="entry name" value="Virus_scaffolding_prot_C"/>
</dbReference>
<dbReference type="EMBL" id="JANSKX010000001">
    <property type="protein sequence ID" value="MCY1593693.1"/>
    <property type="molecule type" value="Genomic_DNA"/>
</dbReference>
<protein>
    <submittedName>
        <fullName evidence="5">IDEAL domain-containing protein</fullName>
    </submittedName>
</protein>
<reference evidence="5 6" key="1">
    <citation type="submission" date="2017-09" db="EMBL/GenBank/DDBJ databases">
        <title>Bacterial strain isolated from the female urinary microbiota.</title>
        <authorList>
            <person name="Thomas-White K."/>
            <person name="Kumar N."/>
            <person name="Forster S."/>
            <person name="Putonti C."/>
            <person name="Lawley T."/>
            <person name="Wolfe A.J."/>
        </authorList>
    </citation>
    <scope>NUCLEOTIDE SEQUENCE [LARGE SCALE GENOMIC DNA]</scope>
    <source>
        <strain evidence="5 6">UMB0834</strain>
    </source>
</reference>
<dbReference type="EMBL" id="PNGG01000001">
    <property type="protein sequence ID" value="PMC20323.1"/>
    <property type="molecule type" value="Genomic_DNA"/>
</dbReference>
<feature type="coiled-coil region" evidence="1">
    <location>
        <begin position="37"/>
        <end position="69"/>
    </location>
</feature>
<keyword evidence="1" id="KW-0175">Coiled coil</keyword>
<dbReference type="GeneID" id="42044549"/>
<dbReference type="InterPro" id="IPR014957">
    <property type="entry name" value="IDEAL_dom"/>
</dbReference>
<evidence type="ECO:0000313" key="4">
    <source>
        <dbReference type="EMBL" id="MCY1593693.1"/>
    </source>
</evidence>
<gene>
    <name evidence="5" type="ORF">CJ235_01220</name>
    <name evidence="4" type="ORF">NW112_00385</name>
    <name evidence="3" type="ORF">NW133_12785</name>
</gene>
<dbReference type="SMART" id="SM00914">
    <property type="entry name" value="IDEAL"/>
    <property type="match status" value="1"/>
</dbReference>